<evidence type="ECO:0000313" key="3">
    <source>
        <dbReference type="EMBL" id="MCB4825373.1"/>
    </source>
</evidence>
<feature type="domain" description="Hemerythrin-like" evidence="2">
    <location>
        <begin position="15"/>
        <end position="120"/>
    </location>
</feature>
<evidence type="ECO:0000313" key="4">
    <source>
        <dbReference type="Proteomes" id="UP001139311"/>
    </source>
</evidence>
<reference evidence="3" key="1">
    <citation type="submission" date="2021-10" db="EMBL/GenBank/DDBJ databases">
        <title>Roseicella aerolatum sp. nov., isolated from aerosols of e-waste dismantling site.</title>
        <authorList>
            <person name="Qin T."/>
        </authorList>
    </citation>
    <scope>NUCLEOTIDE SEQUENCE</scope>
    <source>
        <strain evidence="3">GB24</strain>
    </source>
</reference>
<name>A0A9X1IL35_9PROT</name>
<accession>A0A9X1IL35</accession>
<organism evidence="3 4">
    <name type="scientific">Roseicella aerolata</name>
    <dbReference type="NCBI Taxonomy" id="2883479"/>
    <lineage>
        <taxon>Bacteria</taxon>
        <taxon>Pseudomonadati</taxon>
        <taxon>Pseudomonadota</taxon>
        <taxon>Alphaproteobacteria</taxon>
        <taxon>Acetobacterales</taxon>
        <taxon>Roseomonadaceae</taxon>
        <taxon>Roseicella</taxon>
    </lineage>
</organism>
<evidence type="ECO:0000256" key="1">
    <source>
        <dbReference type="SAM" id="Coils"/>
    </source>
</evidence>
<dbReference type="AlphaFoldDB" id="A0A9X1IL35"/>
<comment type="caution">
    <text evidence="3">The sequence shown here is derived from an EMBL/GenBank/DDBJ whole genome shotgun (WGS) entry which is preliminary data.</text>
</comment>
<keyword evidence="4" id="KW-1185">Reference proteome</keyword>
<dbReference type="InterPro" id="IPR012312">
    <property type="entry name" value="Hemerythrin-like"/>
</dbReference>
<feature type="coiled-coil region" evidence="1">
    <location>
        <begin position="32"/>
        <end position="88"/>
    </location>
</feature>
<dbReference type="EMBL" id="JAJAQI010000088">
    <property type="protein sequence ID" value="MCB4825373.1"/>
    <property type="molecule type" value="Genomic_DNA"/>
</dbReference>
<gene>
    <name evidence="3" type="ORF">LHA35_27045</name>
</gene>
<dbReference type="Pfam" id="PF01814">
    <property type="entry name" value="Hemerythrin"/>
    <property type="match status" value="1"/>
</dbReference>
<dbReference type="PANTHER" id="PTHR35585">
    <property type="entry name" value="HHE DOMAIN PROTEIN (AFU_ORTHOLOGUE AFUA_4G00730)"/>
    <property type="match status" value="1"/>
</dbReference>
<feature type="coiled-coil region" evidence="1">
    <location>
        <begin position="134"/>
        <end position="195"/>
    </location>
</feature>
<protein>
    <submittedName>
        <fullName evidence="3">Hemerythrin domain-containing protein</fullName>
    </submittedName>
</protein>
<dbReference type="RefSeq" id="WP_226614241.1">
    <property type="nucleotide sequence ID" value="NZ_JAJAQI010000088.1"/>
</dbReference>
<dbReference type="Proteomes" id="UP001139311">
    <property type="component" value="Unassembled WGS sequence"/>
</dbReference>
<dbReference type="Gene3D" id="1.20.120.520">
    <property type="entry name" value="nmb1532 protein domain like"/>
    <property type="match status" value="1"/>
</dbReference>
<dbReference type="PANTHER" id="PTHR35585:SF1">
    <property type="entry name" value="HHE DOMAIN PROTEIN (AFU_ORTHOLOGUE AFUA_4G00730)"/>
    <property type="match status" value="1"/>
</dbReference>
<proteinExistence type="predicted"/>
<keyword evidence="1" id="KW-0175">Coiled coil</keyword>
<evidence type="ECO:0000259" key="2">
    <source>
        <dbReference type="Pfam" id="PF01814"/>
    </source>
</evidence>
<sequence>MNLRTLMLAGPAKANELFARLSETSDGAVKTREKLFAELKAELELHTSLEEEHLFPVLRRNAETRGLVADAIRDNKELRAKLTELDALPKNDETFPERLRELQKTFRQHARDDKRELLPAVQRALSEEQVQGVAERMEAGLAEAEQAKQDEVDERRAKARREREEAEFLARQAELRVEQAEAAKQERTVVEARTRETAERLTDAARKPVEAAAEVAQQATRLVAGAAKASGNMDQRSPAQASAPTFADMFLWPWMGAMQSLQQAGGSVAVDCH</sequence>